<name>A0A5J9V1D1_9POAL</name>
<dbReference type="EMBL" id="RWGY01000011">
    <property type="protein sequence ID" value="TVU29177.1"/>
    <property type="molecule type" value="Genomic_DNA"/>
</dbReference>
<feature type="non-terminal residue" evidence="2">
    <location>
        <position position="1"/>
    </location>
</feature>
<comment type="caution">
    <text evidence="2">The sequence shown here is derived from an EMBL/GenBank/DDBJ whole genome shotgun (WGS) entry which is preliminary data.</text>
</comment>
<sequence>MPPPSEVVVLDGPTTVLVSSPEQSLSTTSATTTNTDYSVASSLENADSFSSEEFQIDDSFWTETLAMTPAEDSSDSGMETGDDFGAQHAASAAPATSSDDMDFWLRLFMQAGGMQNLAEM</sequence>
<feature type="compositionally biased region" description="Low complexity" evidence="1">
    <location>
        <begin position="86"/>
        <end position="97"/>
    </location>
</feature>
<proteinExistence type="predicted"/>
<dbReference type="Proteomes" id="UP000324897">
    <property type="component" value="Chromosome 1"/>
</dbReference>
<keyword evidence="3" id="KW-1185">Reference proteome</keyword>
<gene>
    <name evidence="2" type="ORF">EJB05_20733</name>
</gene>
<organism evidence="2 3">
    <name type="scientific">Eragrostis curvula</name>
    <name type="common">weeping love grass</name>
    <dbReference type="NCBI Taxonomy" id="38414"/>
    <lineage>
        <taxon>Eukaryota</taxon>
        <taxon>Viridiplantae</taxon>
        <taxon>Streptophyta</taxon>
        <taxon>Embryophyta</taxon>
        <taxon>Tracheophyta</taxon>
        <taxon>Spermatophyta</taxon>
        <taxon>Magnoliopsida</taxon>
        <taxon>Liliopsida</taxon>
        <taxon>Poales</taxon>
        <taxon>Poaceae</taxon>
        <taxon>PACMAD clade</taxon>
        <taxon>Chloridoideae</taxon>
        <taxon>Eragrostideae</taxon>
        <taxon>Eragrostidinae</taxon>
        <taxon>Eragrostis</taxon>
    </lineage>
</organism>
<dbReference type="Gramene" id="TVU29177">
    <property type="protein sequence ID" value="TVU29177"/>
    <property type="gene ID" value="EJB05_20733"/>
</dbReference>
<evidence type="ECO:0000313" key="2">
    <source>
        <dbReference type="EMBL" id="TVU29177.1"/>
    </source>
</evidence>
<reference evidence="2 3" key="1">
    <citation type="journal article" date="2019" name="Sci. Rep.">
        <title>A high-quality genome of Eragrostis curvula grass provides insights into Poaceae evolution and supports new strategies to enhance forage quality.</title>
        <authorList>
            <person name="Carballo J."/>
            <person name="Santos B.A.C.M."/>
            <person name="Zappacosta D."/>
            <person name="Garbus I."/>
            <person name="Selva J.P."/>
            <person name="Gallo C.A."/>
            <person name="Diaz A."/>
            <person name="Albertini E."/>
            <person name="Caccamo M."/>
            <person name="Echenique V."/>
        </authorList>
    </citation>
    <scope>NUCLEOTIDE SEQUENCE [LARGE SCALE GENOMIC DNA]</scope>
    <source>
        <strain evidence="3">cv. Victoria</strain>
        <tissue evidence="2">Leaf</tissue>
    </source>
</reference>
<protein>
    <submittedName>
        <fullName evidence="2">Uncharacterized protein</fullName>
    </submittedName>
</protein>
<accession>A0A5J9V1D1</accession>
<evidence type="ECO:0000256" key="1">
    <source>
        <dbReference type="SAM" id="MobiDB-lite"/>
    </source>
</evidence>
<feature type="region of interest" description="Disordered" evidence="1">
    <location>
        <begin position="68"/>
        <end position="97"/>
    </location>
</feature>
<evidence type="ECO:0000313" key="3">
    <source>
        <dbReference type="Proteomes" id="UP000324897"/>
    </source>
</evidence>
<dbReference type="OrthoDB" id="2143914at2759"/>
<dbReference type="AlphaFoldDB" id="A0A5J9V1D1"/>